<comment type="caution">
    <text evidence="2">The sequence shown here is derived from an EMBL/GenBank/DDBJ whole genome shotgun (WGS) entry which is preliminary data.</text>
</comment>
<organism evidence="2 3">
    <name type="scientific">Trapa natans</name>
    <name type="common">Water chestnut</name>
    <dbReference type="NCBI Taxonomy" id="22666"/>
    <lineage>
        <taxon>Eukaryota</taxon>
        <taxon>Viridiplantae</taxon>
        <taxon>Streptophyta</taxon>
        <taxon>Embryophyta</taxon>
        <taxon>Tracheophyta</taxon>
        <taxon>Spermatophyta</taxon>
        <taxon>Magnoliopsida</taxon>
        <taxon>eudicotyledons</taxon>
        <taxon>Gunneridae</taxon>
        <taxon>Pentapetalae</taxon>
        <taxon>rosids</taxon>
        <taxon>malvids</taxon>
        <taxon>Myrtales</taxon>
        <taxon>Lythraceae</taxon>
        <taxon>Trapa</taxon>
    </lineage>
</organism>
<name>A0AAN7KY81_TRANT</name>
<sequence length="97" mass="10608">MSGGSPAQLVANPKAKNEGTRSISKRMQSRLNPLHFGFMDLAKLEDIIGNGKSGTKARCLKSAVSALDGGISIFIDRCNLDKEQRTEFVKLWSLQID</sequence>
<accession>A0AAN7KY81</accession>
<evidence type="ECO:0000313" key="2">
    <source>
        <dbReference type="EMBL" id="KAK4774429.1"/>
    </source>
</evidence>
<evidence type="ECO:0000256" key="1">
    <source>
        <dbReference type="SAM" id="MobiDB-lite"/>
    </source>
</evidence>
<dbReference type="Proteomes" id="UP001346149">
    <property type="component" value="Unassembled WGS sequence"/>
</dbReference>
<dbReference type="Gene3D" id="3.40.50.300">
    <property type="entry name" value="P-loop containing nucleotide triphosphate hydrolases"/>
    <property type="match status" value="1"/>
</dbReference>
<dbReference type="EMBL" id="JAXQNO010000019">
    <property type="protein sequence ID" value="KAK4774429.1"/>
    <property type="molecule type" value="Genomic_DNA"/>
</dbReference>
<gene>
    <name evidence="2" type="ORF">SAY86_009364</name>
</gene>
<feature type="region of interest" description="Disordered" evidence="1">
    <location>
        <begin position="1"/>
        <end position="26"/>
    </location>
</feature>
<protein>
    <submittedName>
        <fullName evidence="2">Uncharacterized protein</fullName>
    </submittedName>
</protein>
<dbReference type="InterPro" id="IPR027417">
    <property type="entry name" value="P-loop_NTPase"/>
</dbReference>
<reference evidence="2 3" key="1">
    <citation type="journal article" date="2023" name="Hortic Res">
        <title>Pangenome of water caltrop reveals structural variations and asymmetric subgenome divergence after allopolyploidization.</title>
        <authorList>
            <person name="Zhang X."/>
            <person name="Chen Y."/>
            <person name="Wang L."/>
            <person name="Yuan Y."/>
            <person name="Fang M."/>
            <person name="Shi L."/>
            <person name="Lu R."/>
            <person name="Comes H.P."/>
            <person name="Ma Y."/>
            <person name="Chen Y."/>
            <person name="Huang G."/>
            <person name="Zhou Y."/>
            <person name="Zheng Z."/>
            <person name="Qiu Y."/>
        </authorList>
    </citation>
    <scope>NUCLEOTIDE SEQUENCE [LARGE SCALE GENOMIC DNA]</scope>
    <source>
        <strain evidence="2">F231</strain>
    </source>
</reference>
<keyword evidence="3" id="KW-1185">Reference proteome</keyword>
<evidence type="ECO:0000313" key="3">
    <source>
        <dbReference type="Proteomes" id="UP001346149"/>
    </source>
</evidence>
<proteinExistence type="predicted"/>
<dbReference type="AlphaFoldDB" id="A0AAN7KY81"/>